<feature type="transmembrane region" description="Helical" evidence="7">
    <location>
        <begin position="220"/>
        <end position="244"/>
    </location>
</feature>
<evidence type="ECO:0000256" key="5">
    <source>
        <dbReference type="ARBA" id="ARBA00022989"/>
    </source>
</evidence>
<name>A0A2R4VRX7_9PROT</name>
<dbReference type="SUPFAM" id="SSF103473">
    <property type="entry name" value="MFS general substrate transporter"/>
    <property type="match status" value="1"/>
</dbReference>
<dbReference type="PANTHER" id="PTHR12778">
    <property type="entry name" value="SOLUTE CARRIER FAMILY 33 ACETYL-COA TRANSPORTER -RELATED"/>
    <property type="match status" value="1"/>
</dbReference>
<geneLocation type="plasmid" evidence="8 9">
    <name>pYZ2</name>
</geneLocation>
<feature type="transmembrane region" description="Helical" evidence="7">
    <location>
        <begin position="310"/>
        <end position="332"/>
    </location>
</feature>
<dbReference type="EMBL" id="CP028903">
    <property type="protein sequence ID" value="AWB07186.1"/>
    <property type="molecule type" value="Genomic_DNA"/>
</dbReference>
<feature type="transmembrane region" description="Helical" evidence="7">
    <location>
        <begin position="167"/>
        <end position="187"/>
    </location>
</feature>
<dbReference type="InterPro" id="IPR011701">
    <property type="entry name" value="MFS"/>
</dbReference>
<protein>
    <submittedName>
        <fullName evidence="8">MFS transporter</fullName>
    </submittedName>
</protein>
<dbReference type="KEGG" id="ahu:A6A40_19160"/>
<dbReference type="AlphaFoldDB" id="A0A2R4VRX7"/>
<accession>A0A2R4VRX7</accession>
<keyword evidence="6 7" id="KW-0472">Membrane</keyword>
<feature type="transmembrane region" description="Helical" evidence="7">
    <location>
        <begin position="103"/>
        <end position="126"/>
    </location>
</feature>
<feature type="transmembrane region" description="Helical" evidence="7">
    <location>
        <begin position="78"/>
        <end position="97"/>
    </location>
</feature>
<proteinExistence type="inferred from homology"/>
<evidence type="ECO:0000256" key="7">
    <source>
        <dbReference type="SAM" id="Phobius"/>
    </source>
</evidence>
<dbReference type="GO" id="GO:0022857">
    <property type="term" value="F:transmembrane transporter activity"/>
    <property type="evidence" value="ECO:0007669"/>
    <property type="project" value="InterPro"/>
</dbReference>
<comment type="subcellular location">
    <subcellularLocation>
        <location evidence="1">Membrane</location>
        <topology evidence="1">Multi-pass membrane protein</topology>
    </subcellularLocation>
</comment>
<gene>
    <name evidence="8" type="ORF">A6A40_19160</name>
</gene>
<reference evidence="8 9" key="1">
    <citation type="submission" date="2018-04" db="EMBL/GenBank/DDBJ databases">
        <title>Complete genome sequence of the nitrogen-fixing bacterium Azospirillum humicireducens type strain SgZ-5.</title>
        <authorList>
            <person name="Yu Z."/>
        </authorList>
    </citation>
    <scope>NUCLEOTIDE SEQUENCE [LARGE SCALE GENOMIC DNA]</scope>
    <source>
        <strain evidence="8 9">SgZ-5</strain>
        <plasmid evidence="8 9">pYZ2</plasmid>
    </source>
</reference>
<evidence type="ECO:0000256" key="3">
    <source>
        <dbReference type="ARBA" id="ARBA00022448"/>
    </source>
</evidence>
<keyword evidence="5 7" id="KW-1133">Transmembrane helix</keyword>
<feature type="transmembrane region" description="Helical" evidence="7">
    <location>
        <begin position="138"/>
        <end position="161"/>
    </location>
</feature>
<sequence>MGAARVLLTVAGIYTTQSAIGGMSFQALPAVLRSHGAGLELVGLVSLFMLPWALKFLWAPAVERFRQRPGGIRRSRPIILAGQGVAFALLVLLAALSPREAPLALFLLLAAVAVVVATVDIACDGFTVERLAPATRGWGGAVQVGGGYAGMMLGGGLFLVLVDRAGWTAAVCAMVGLLVLLTLPVLLTPEPPLASLGEDRSGNRHRPSLAAAFARPDVRWGLVVVMVFQPGLRIVQGLMAPFLIDRGFDLALLGMLHGVAGTAASLLGALLAGLAARRWGADALLGPAVLVEAAVFLALLAAALVPGLPVAALVGLLLALAAVTGAAFVVLYTAMMGWTSLRQAGVDFTLFQCADAMVAALAGYGGALLAGTLGYKAGFGLAAGAALAAAALLPALRARIGAVQPDAAPPGVAV</sequence>
<keyword evidence="8" id="KW-0614">Plasmid</keyword>
<dbReference type="Pfam" id="PF07690">
    <property type="entry name" value="MFS_1"/>
    <property type="match status" value="1"/>
</dbReference>
<evidence type="ECO:0000313" key="8">
    <source>
        <dbReference type="EMBL" id="AWB07186.1"/>
    </source>
</evidence>
<feature type="transmembrane region" description="Helical" evidence="7">
    <location>
        <begin position="344"/>
        <end position="365"/>
    </location>
</feature>
<organism evidence="8 9">
    <name type="scientific">Azospirillum humicireducens</name>
    <dbReference type="NCBI Taxonomy" id="1226968"/>
    <lineage>
        <taxon>Bacteria</taxon>
        <taxon>Pseudomonadati</taxon>
        <taxon>Pseudomonadota</taxon>
        <taxon>Alphaproteobacteria</taxon>
        <taxon>Rhodospirillales</taxon>
        <taxon>Azospirillaceae</taxon>
        <taxon>Azospirillum</taxon>
    </lineage>
</organism>
<dbReference type="PANTHER" id="PTHR12778:SF10">
    <property type="entry name" value="MAJOR FACILITATOR SUPERFAMILY DOMAIN-CONTAINING PROTEIN 3"/>
    <property type="match status" value="1"/>
</dbReference>
<evidence type="ECO:0000256" key="4">
    <source>
        <dbReference type="ARBA" id="ARBA00022692"/>
    </source>
</evidence>
<feature type="transmembrane region" description="Helical" evidence="7">
    <location>
        <begin position="250"/>
        <end position="272"/>
    </location>
</feature>
<dbReference type="GO" id="GO:0016020">
    <property type="term" value="C:membrane"/>
    <property type="evidence" value="ECO:0007669"/>
    <property type="project" value="UniProtKB-SubCell"/>
</dbReference>
<dbReference type="InterPro" id="IPR036259">
    <property type="entry name" value="MFS_trans_sf"/>
</dbReference>
<keyword evidence="9" id="KW-1185">Reference proteome</keyword>
<dbReference type="OrthoDB" id="9787815at2"/>
<dbReference type="Proteomes" id="UP000077405">
    <property type="component" value="Plasmid pYZ2"/>
</dbReference>
<keyword evidence="4 7" id="KW-0812">Transmembrane</keyword>
<feature type="transmembrane region" description="Helical" evidence="7">
    <location>
        <begin position="37"/>
        <end position="58"/>
    </location>
</feature>
<keyword evidence="3" id="KW-0813">Transport</keyword>
<dbReference type="RefSeq" id="WP_108547482.1">
    <property type="nucleotide sequence ID" value="NZ_CP028903.1"/>
</dbReference>
<feature type="transmembrane region" description="Helical" evidence="7">
    <location>
        <begin position="377"/>
        <end position="396"/>
    </location>
</feature>
<dbReference type="Gene3D" id="1.20.1250.20">
    <property type="entry name" value="MFS general substrate transporter like domains"/>
    <property type="match status" value="1"/>
</dbReference>
<evidence type="ECO:0000256" key="2">
    <source>
        <dbReference type="ARBA" id="ARBA00008335"/>
    </source>
</evidence>
<feature type="transmembrane region" description="Helical" evidence="7">
    <location>
        <begin position="284"/>
        <end position="304"/>
    </location>
</feature>
<evidence type="ECO:0000256" key="6">
    <source>
        <dbReference type="ARBA" id="ARBA00023136"/>
    </source>
</evidence>
<evidence type="ECO:0000313" key="9">
    <source>
        <dbReference type="Proteomes" id="UP000077405"/>
    </source>
</evidence>
<comment type="similarity">
    <text evidence="2">Belongs to the major facilitator superfamily.</text>
</comment>
<evidence type="ECO:0000256" key="1">
    <source>
        <dbReference type="ARBA" id="ARBA00004141"/>
    </source>
</evidence>
<dbReference type="InterPro" id="IPR004752">
    <property type="entry name" value="AmpG_permease/AT-1"/>
</dbReference>